<organism evidence="2 3">
    <name type="scientific">Porphyromonas miyakawae</name>
    <dbReference type="NCBI Taxonomy" id="3137470"/>
    <lineage>
        <taxon>Bacteria</taxon>
        <taxon>Pseudomonadati</taxon>
        <taxon>Bacteroidota</taxon>
        <taxon>Bacteroidia</taxon>
        <taxon>Bacteroidales</taxon>
        <taxon>Porphyromonadaceae</taxon>
        <taxon>Porphyromonas</taxon>
    </lineage>
</organism>
<evidence type="ECO:0000313" key="3">
    <source>
        <dbReference type="Proteomes" id="UP001628220"/>
    </source>
</evidence>
<dbReference type="EMBL" id="BAAFSF010000001">
    <property type="protein sequence ID" value="GAB1251679.1"/>
    <property type="molecule type" value="Genomic_DNA"/>
</dbReference>
<dbReference type="InterPro" id="IPR049236">
    <property type="entry name" value="DUF6850"/>
</dbReference>
<name>A0ABQ0E1T4_9PORP</name>
<dbReference type="Proteomes" id="UP001628220">
    <property type="component" value="Unassembled WGS sequence"/>
</dbReference>
<dbReference type="Pfam" id="PF21012">
    <property type="entry name" value="DUF6850"/>
    <property type="match status" value="1"/>
</dbReference>
<feature type="domain" description="DUF6850" evidence="1">
    <location>
        <begin position="111"/>
        <end position="505"/>
    </location>
</feature>
<evidence type="ECO:0000313" key="2">
    <source>
        <dbReference type="EMBL" id="GAB1251679.1"/>
    </source>
</evidence>
<gene>
    <name evidence="2" type="ORF">Tsumi_07830</name>
</gene>
<keyword evidence="3" id="KW-1185">Reference proteome</keyword>
<sequence length="588" mass="66393">MFQMKGIYFSHERYIHIDEKVYTYRNKATCPVREIPLVKLGMSVRLFAFALFLCAPLWLRAQTLASPFSGEPSALYQSALWRYFEEITPLKHTSLDKALYSLPTETAADTSWASVGVLGDYGARSGVRAPYEGATVASGQLRASGIKNFGKSGRLSGYAVLGAGYEGGIGYSAIRHPDFYLPYLVADTSGGNFRYEQYAAGALYALRRGASEFGAGLHFAGEIAYKYEDPRVYNTTGTLQATLGYKRYLSQLECSATLHALYHRKYMHLWLWRPSQQDKFPLTYGFGMVDVQHTKIFFGTSRMHYMGGGAADLLIRSKLNSPDAFSYTALLSYQLYTMRTEEASSIGLFGHTNHRLSLLAHVEKARWYFTAEGVLLHRLGTEYIYAVHQPDEEHLTITDQRLIGKRQTYTLAEYNAEVKGGFRMPFASNHHIDFTLGTGYRYRKECYKGSDNITNYAVLRPWLGISYGYKQHILSCFSAAYRIPLSATYKVESGFKDQLDYQLAYLPFVGQLKSGIELRWSNRIGISLPRKKCLFFGVEAFYAPETLMRGFPLYKGTPSTTSGIFSNPENIPSRSHSYGFRCTLTVQI</sequence>
<accession>A0ABQ0E1T4</accession>
<comment type="caution">
    <text evidence="2">The sequence shown here is derived from an EMBL/GenBank/DDBJ whole genome shotgun (WGS) entry which is preliminary data.</text>
</comment>
<reference evidence="2 3" key="1">
    <citation type="journal article" date="2025" name="Int. J. Syst. Evol. Microbiol.">
        <title>Desulfovibrio falkowii sp. nov., Porphyromonas miyakawae sp. nov., Mediterraneibacter flintii sp. nov. and Owariibacterium komagatae gen. nov., sp. nov., isolated from human faeces.</title>
        <authorList>
            <person name="Hamaguchi T."/>
            <person name="Ohara M."/>
            <person name="Hisatomi A."/>
            <person name="Sekiguchi K."/>
            <person name="Takeda J.I."/>
            <person name="Ueyama J."/>
            <person name="Ito M."/>
            <person name="Nishiwaki H."/>
            <person name="Ogi T."/>
            <person name="Hirayama M."/>
            <person name="Ohkuma M."/>
            <person name="Sakamoto M."/>
            <person name="Ohno K."/>
        </authorList>
    </citation>
    <scope>NUCLEOTIDE SEQUENCE [LARGE SCALE GENOMIC DNA]</scope>
    <source>
        <strain evidence="2 3">13CB11C</strain>
    </source>
</reference>
<evidence type="ECO:0000259" key="1">
    <source>
        <dbReference type="Pfam" id="PF21012"/>
    </source>
</evidence>
<proteinExistence type="predicted"/>
<protein>
    <recommendedName>
        <fullName evidence="1">DUF6850 domain-containing protein</fullName>
    </recommendedName>
</protein>